<dbReference type="PROSITE" id="PS51355">
    <property type="entry name" value="GLUTATHIONE_PEROXID_3"/>
    <property type="match status" value="1"/>
</dbReference>
<dbReference type="OrthoDB" id="74692at2157"/>
<dbReference type="FunFam" id="3.40.30.10:FF:000010">
    <property type="entry name" value="Glutathione peroxidase"/>
    <property type="match status" value="1"/>
</dbReference>
<keyword evidence="2 4" id="KW-0575">Peroxidase</keyword>
<name>A0A166C9M1_METOA</name>
<dbReference type="STRING" id="66851.MBORA_00450"/>
<evidence type="ECO:0000313" key="5">
    <source>
        <dbReference type="Proteomes" id="UP000077428"/>
    </source>
</evidence>
<dbReference type="PROSITE" id="PS00763">
    <property type="entry name" value="GLUTATHIONE_PEROXID_2"/>
    <property type="match status" value="1"/>
</dbReference>
<dbReference type="InterPro" id="IPR029760">
    <property type="entry name" value="GPX_CS"/>
</dbReference>
<evidence type="ECO:0000313" key="4">
    <source>
        <dbReference type="EMBL" id="KZX14271.1"/>
    </source>
</evidence>
<sequence length="179" mass="20555">MSVYDFEVKDSEGNMISLKDFEGMVLLIINSATECGFTPQYTQLGEIYNEFRDDEFEILDFPCNQFGGQAPGSIEEIKEVCRNKWLVPYQIFDKIDVNGENADPLYVYLKGEKAFTGFTGEGASNLDSFLKTIDENYADNNDIKWNFTKFLVDREGNVVQRFEPTEDLDDVKECIKELL</sequence>
<dbReference type="RefSeq" id="WP_042692458.1">
    <property type="nucleotide sequence ID" value="NZ_CABMAB010000008.1"/>
</dbReference>
<comment type="caution">
    <text evidence="4">The sequence shown here is derived from an EMBL/GenBank/DDBJ whole genome shotgun (WGS) entry which is preliminary data.</text>
</comment>
<proteinExistence type="inferred from homology"/>
<evidence type="ECO:0000256" key="2">
    <source>
        <dbReference type="ARBA" id="ARBA00022559"/>
    </source>
</evidence>
<dbReference type="CDD" id="cd00340">
    <property type="entry name" value="GSH_Peroxidase"/>
    <property type="match status" value="1"/>
</dbReference>
<organism evidence="4 5">
    <name type="scientific">Methanobrevibacter oralis</name>
    <dbReference type="NCBI Taxonomy" id="66851"/>
    <lineage>
        <taxon>Archaea</taxon>
        <taxon>Methanobacteriati</taxon>
        <taxon>Methanobacteriota</taxon>
        <taxon>Methanomada group</taxon>
        <taxon>Methanobacteria</taxon>
        <taxon>Methanobacteriales</taxon>
        <taxon>Methanobacteriaceae</taxon>
        <taxon>Methanobrevibacter</taxon>
    </lineage>
</organism>
<dbReference type="EMBL" id="LWMU01000011">
    <property type="protein sequence ID" value="KZX14271.1"/>
    <property type="molecule type" value="Genomic_DNA"/>
</dbReference>
<dbReference type="EC" id="1.11.1.22" evidence="4"/>
<dbReference type="SUPFAM" id="SSF52833">
    <property type="entry name" value="Thioredoxin-like"/>
    <property type="match status" value="1"/>
</dbReference>
<protein>
    <submittedName>
        <fullName evidence="4">Hydroperoxy fatty acid reductase gpx1</fullName>
        <ecNumber evidence="4">1.11.1.22</ecNumber>
    </submittedName>
</protein>
<comment type="similarity">
    <text evidence="1">Belongs to the glutathione peroxidase family.</text>
</comment>
<dbReference type="GO" id="GO:0034599">
    <property type="term" value="P:cellular response to oxidative stress"/>
    <property type="evidence" value="ECO:0007669"/>
    <property type="project" value="TreeGrafter"/>
</dbReference>
<dbReference type="Pfam" id="PF00255">
    <property type="entry name" value="GSHPx"/>
    <property type="match status" value="1"/>
</dbReference>
<dbReference type="PATRIC" id="fig|66851.6.peg.57"/>
<dbReference type="Gene3D" id="3.40.30.10">
    <property type="entry name" value="Glutaredoxin"/>
    <property type="match status" value="1"/>
</dbReference>
<dbReference type="GO" id="GO:0004601">
    <property type="term" value="F:peroxidase activity"/>
    <property type="evidence" value="ECO:0007669"/>
    <property type="project" value="UniProtKB-KW"/>
</dbReference>
<reference evidence="5" key="1">
    <citation type="journal article" date="2016" name="Genome Announc.">
        <title>Draft Genome Sequences of Methanobrevibacter curvatus DSM11111, Methanobrevibacter cuticularis DSM11139, Methanobrevibacter filiformis DSM11501, and Methanobrevibacter oralis DSM7256.</title>
        <authorList>
            <person name="Poehlein A."/>
            <person name="Seedorf H."/>
        </authorList>
    </citation>
    <scope>NUCLEOTIDE SEQUENCE [LARGE SCALE GENOMIC DNA]</scope>
    <source>
        <strain evidence="5">DSM 7256 / JCM 30027 / ZR</strain>
    </source>
</reference>
<dbReference type="InterPro" id="IPR000889">
    <property type="entry name" value="Glutathione_peroxidase"/>
</dbReference>
<gene>
    <name evidence="4" type="primary">gpx1</name>
    <name evidence="4" type="ORF">MBORA_00450</name>
</gene>
<dbReference type="Proteomes" id="UP000077428">
    <property type="component" value="Unassembled WGS sequence"/>
</dbReference>
<dbReference type="PRINTS" id="PR01011">
    <property type="entry name" value="GLUTPROXDASE"/>
</dbReference>
<dbReference type="InterPro" id="IPR036249">
    <property type="entry name" value="Thioredoxin-like_sf"/>
</dbReference>
<keyword evidence="3 4" id="KW-0560">Oxidoreductase</keyword>
<dbReference type="AlphaFoldDB" id="A0A166C9M1"/>
<evidence type="ECO:0000256" key="3">
    <source>
        <dbReference type="ARBA" id="ARBA00023002"/>
    </source>
</evidence>
<dbReference type="PANTHER" id="PTHR11592">
    <property type="entry name" value="GLUTATHIONE PEROXIDASE"/>
    <property type="match status" value="1"/>
</dbReference>
<accession>A0A166C9M1</accession>
<dbReference type="PANTHER" id="PTHR11592:SF78">
    <property type="entry name" value="GLUTATHIONE PEROXIDASE"/>
    <property type="match status" value="1"/>
</dbReference>
<evidence type="ECO:0000256" key="1">
    <source>
        <dbReference type="ARBA" id="ARBA00006926"/>
    </source>
</evidence>
<dbReference type="PIRSF" id="PIRSF000303">
    <property type="entry name" value="Glutathion_perox"/>
    <property type="match status" value="1"/>
</dbReference>
<keyword evidence="5" id="KW-1185">Reference proteome</keyword>